<dbReference type="RefSeq" id="WP_049613190.1">
    <property type="nucleotide sequence ID" value="NZ_CQAZ01000018.1"/>
</dbReference>
<reference evidence="4" key="2">
    <citation type="submission" date="2015-03" db="EMBL/GenBank/DDBJ databases">
        <authorList>
            <consortium name="Pathogen Informatics"/>
        </authorList>
    </citation>
    <scope>NUCLEOTIDE SEQUENCE [LARGE SCALE GENOMIC DNA]</scope>
    <source>
        <strain evidence="4">A125KOH2</strain>
    </source>
</reference>
<dbReference type="OrthoDB" id="5589990at2"/>
<dbReference type="Proteomes" id="UP000044625">
    <property type="component" value="Unassembled WGS sequence"/>
</dbReference>
<dbReference type="EMBL" id="CQAZ01000018">
    <property type="protein sequence ID" value="CNH82979.1"/>
    <property type="molecule type" value="Genomic_DNA"/>
</dbReference>
<name>A0A0T9PUQ1_9GAMM</name>
<reference evidence="1" key="1">
    <citation type="submission" date="2015-03" db="EMBL/GenBank/DDBJ databases">
        <authorList>
            <person name="Murphy D."/>
        </authorList>
    </citation>
    <scope>NUCLEOTIDE SEQUENCE [LARGE SCALE GENOMIC DNA]</scope>
    <source>
        <strain evidence="1">A125KOH2</strain>
    </source>
</reference>
<protein>
    <submittedName>
        <fullName evidence="1">Uncharacterized protein</fullName>
    </submittedName>
</protein>
<proteinExistence type="predicted"/>
<evidence type="ECO:0000313" key="1">
    <source>
        <dbReference type="EMBL" id="CNH82979.1"/>
    </source>
</evidence>
<dbReference type="AlphaFoldDB" id="A0A0T9PUQ1"/>
<dbReference type="EMBL" id="CWJL01000001">
    <property type="protein sequence ID" value="CRY63232.1"/>
    <property type="molecule type" value="Genomic_DNA"/>
</dbReference>
<evidence type="ECO:0000313" key="2">
    <source>
        <dbReference type="EMBL" id="CRY63232.1"/>
    </source>
</evidence>
<sequence>MRRILTKDVVDNIAEKITKDITRKEVIDIVMAVIQRGANILAGILLRELCSAYEFALGLTSCALSYVDSRQLLGFTSMRENHPNPVQD</sequence>
<evidence type="ECO:0000313" key="4">
    <source>
        <dbReference type="Proteomes" id="UP000045840"/>
    </source>
</evidence>
<evidence type="ECO:0000313" key="3">
    <source>
        <dbReference type="Proteomes" id="UP000044625"/>
    </source>
</evidence>
<keyword evidence="3" id="KW-1185">Reference proteome</keyword>
<dbReference type="Proteomes" id="UP000045840">
    <property type="component" value="Unassembled WGS sequence"/>
</dbReference>
<accession>A0A0T9PUQ1</accession>
<organism evidence="1 4">
    <name type="scientific">Yersinia pekkanenii</name>
    <dbReference type="NCBI Taxonomy" id="1288385"/>
    <lineage>
        <taxon>Bacteria</taxon>
        <taxon>Pseudomonadati</taxon>
        <taxon>Pseudomonadota</taxon>
        <taxon>Gammaproteobacteria</taxon>
        <taxon>Enterobacterales</taxon>
        <taxon>Yersiniaceae</taxon>
        <taxon>Yersinia</taxon>
    </lineage>
</organism>
<gene>
    <name evidence="1" type="ORF">ERS008529_02226</name>
    <name evidence="2" type="ORF">ERS137968_00130</name>
</gene>
<reference evidence="2 3" key="3">
    <citation type="submission" date="2015-03" db="EMBL/GenBank/DDBJ databases">
        <authorList>
            <consortium name="Pathogen Informatics"/>
            <person name="Murphy D."/>
        </authorList>
    </citation>
    <scope>NUCLEOTIDE SEQUENCE [LARGE SCALE GENOMIC DNA]</scope>
    <source>
        <strain evidence="3">type strain: CIP110230</strain>
        <strain evidence="2">Type strain: CIP110230</strain>
    </source>
</reference>